<evidence type="ECO:0000313" key="3">
    <source>
        <dbReference type="Proteomes" id="UP001497472"/>
    </source>
</evidence>
<feature type="chain" id="PRO_5043438245" evidence="1">
    <location>
        <begin position="21"/>
        <end position="74"/>
    </location>
</feature>
<sequence length="74" mass="8491">MGYILYAVLLCINLFDKIASEDVPMLEKIDEKASGHIEKRSVLDEDLNDNNYKPGYENAFLGPHRIRVLPAYLH</sequence>
<dbReference type="AlphaFoldDB" id="A0AAV1K3B7"/>
<feature type="signal peptide" evidence="1">
    <location>
        <begin position="1"/>
        <end position="20"/>
    </location>
</feature>
<gene>
    <name evidence="2" type="ORF">LNINA_LOCUS14359</name>
</gene>
<name>A0AAV1K3B7_9NEOP</name>
<organism evidence="2 3">
    <name type="scientific">Leptosia nina</name>
    <dbReference type="NCBI Taxonomy" id="320188"/>
    <lineage>
        <taxon>Eukaryota</taxon>
        <taxon>Metazoa</taxon>
        <taxon>Ecdysozoa</taxon>
        <taxon>Arthropoda</taxon>
        <taxon>Hexapoda</taxon>
        <taxon>Insecta</taxon>
        <taxon>Pterygota</taxon>
        <taxon>Neoptera</taxon>
        <taxon>Endopterygota</taxon>
        <taxon>Lepidoptera</taxon>
        <taxon>Glossata</taxon>
        <taxon>Ditrysia</taxon>
        <taxon>Papilionoidea</taxon>
        <taxon>Pieridae</taxon>
        <taxon>Pierinae</taxon>
        <taxon>Leptosia</taxon>
    </lineage>
</organism>
<keyword evidence="1" id="KW-0732">Signal</keyword>
<accession>A0AAV1K3B7</accession>
<keyword evidence="3" id="KW-1185">Reference proteome</keyword>
<comment type="caution">
    <text evidence="2">The sequence shown here is derived from an EMBL/GenBank/DDBJ whole genome shotgun (WGS) entry which is preliminary data.</text>
</comment>
<proteinExistence type="predicted"/>
<dbReference type="EMBL" id="CAVLEF010000280">
    <property type="protein sequence ID" value="CAK1555547.1"/>
    <property type="molecule type" value="Genomic_DNA"/>
</dbReference>
<evidence type="ECO:0000313" key="2">
    <source>
        <dbReference type="EMBL" id="CAK1555547.1"/>
    </source>
</evidence>
<dbReference type="Proteomes" id="UP001497472">
    <property type="component" value="Unassembled WGS sequence"/>
</dbReference>
<reference evidence="2 3" key="1">
    <citation type="submission" date="2023-11" db="EMBL/GenBank/DDBJ databases">
        <authorList>
            <person name="Okamura Y."/>
        </authorList>
    </citation>
    <scope>NUCLEOTIDE SEQUENCE [LARGE SCALE GENOMIC DNA]</scope>
</reference>
<evidence type="ECO:0000256" key="1">
    <source>
        <dbReference type="SAM" id="SignalP"/>
    </source>
</evidence>
<protein>
    <submittedName>
        <fullName evidence="2">Uncharacterized protein</fullName>
    </submittedName>
</protein>